<evidence type="ECO:0000313" key="2">
    <source>
        <dbReference type="EMBL" id="CAG7730623.1"/>
    </source>
</evidence>
<evidence type="ECO:0000256" key="1">
    <source>
        <dbReference type="SAM" id="MobiDB-lite"/>
    </source>
</evidence>
<dbReference type="AlphaFoldDB" id="A0A8J2NY04"/>
<keyword evidence="3" id="KW-1185">Reference proteome</keyword>
<sequence length="63" mass="7168">LDACPNDTTRQVSIHCMIFNAQVQTIGQTEIHLYESYSKIRSSKDEKPNSNSISEYQPGVTRH</sequence>
<protein>
    <submittedName>
        <fullName evidence="2">Uncharacterized protein</fullName>
    </submittedName>
</protein>
<proteinExistence type="predicted"/>
<dbReference type="Proteomes" id="UP000708208">
    <property type="component" value="Unassembled WGS sequence"/>
</dbReference>
<evidence type="ECO:0000313" key="3">
    <source>
        <dbReference type="Proteomes" id="UP000708208"/>
    </source>
</evidence>
<feature type="non-terminal residue" evidence="2">
    <location>
        <position position="1"/>
    </location>
</feature>
<feature type="region of interest" description="Disordered" evidence="1">
    <location>
        <begin position="40"/>
        <end position="63"/>
    </location>
</feature>
<gene>
    <name evidence="2" type="ORF">AFUS01_LOCUS19249</name>
</gene>
<organism evidence="2 3">
    <name type="scientific">Allacma fusca</name>
    <dbReference type="NCBI Taxonomy" id="39272"/>
    <lineage>
        <taxon>Eukaryota</taxon>
        <taxon>Metazoa</taxon>
        <taxon>Ecdysozoa</taxon>
        <taxon>Arthropoda</taxon>
        <taxon>Hexapoda</taxon>
        <taxon>Collembola</taxon>
        <taxon>Symphypleona</taxon>
        <taxon>Sminthuridae</taxon>
        <taxon>Allacma</taxon>
    </lineage>
</organism>
<accession>A0A8J2NY04</accession>
<dbReference type="EMBL" id="CAJVCH010197280">
    <property type="protein sequence ID" value="CAG7730623.1"/>
    <property type="molecule type" value="Genomic_DNA"/>
</dbReference>
<comment type="caution">
    <text evidence="2">The sequence shown here is derived from an EMBL/GenBank/DDBJ whole genome shotgun (WGS) entry which is preliminary data.</text>
</comment>
<reference evidence="2" key="1">
    <citation type="submission" date="2021-06" db="EMBL/GenBank/DDBJ databases">
        <authorList>
            <person name="Hodson N. C."/>
            <person name="Mongue J. A."/>
            <person name="Jaron S. K."/>
        </authorList>
    </citation>
    <scope>NUCLEOTIDE SEQUENCE</scope>
</reference>
<name>A0A8J2NY04_9HEXA</name>